<dbReference type="PANTHER" id="PTHR10815:SF5">
    <property type="entry name" value="METHYLATED-DNA--PROTEIN-CYSTEINE METHYLTRANSFERASE"/>
    <property type="match status" value="1"/>
</dbReference>
<comment type="catalytic activity">
    <reaction evidence="1 8">
        <text>a 4-O-methyl-thymidine in DNA + L-cysteinyl-[protein] = a thymidine in DNA + S-methyl-L-cysteinyl-[protein]</text>
        <dbReference type="Rhea" id="RHEA:53428"/>
        <dbReference type="Rhea" id="RHEA-COMP:10131"/>
        <dbReference type="Rhea" id="RHEA-COMP:10132"/>
        <dbReference type="Rhea" id="RHEA-COMP:13555"/>
        <dbReference type="Rhea" id="RHEA-COMP:13556"/>
        <dbReference type="ChEBI" id="CHEBI:29950"/>
        <dbReference type="ChEBI" id="CHEBI:82612"/>
        <dbReference type="ChEBI" id="CHEBI:137386"/>
        <dbReference type="ChEBI" id="CHEBI:137387"/>
        <dbReference type="EC" id="2.1.1.63"/>
    </reaction>
</comment>
<proteinExistence type="inferred from homology"/>
<sequence>MSTAATPDGRRTHTVVDSPIGALTLVATDGVLAGVYMEEHRHRPDGDTFGTRDETGFDLVAQQLAEYFAGRRTDFDLPLAPHGTPFQQQVWAQLRAIPYGETVSYGELAARMGRPSASRAVGLANGRNPISVIVPCHRVVGSAGGLTGYAGGVERKRTLLDLERRVSGRALL</sequence>
<comment type="subcellular location">
    <subcellularLocation>
        <location evidence="8">Cytoplasm</location>
    </subcellularLocation>
</comment>
<evidence type="ECO:0000259" key="10">
    <source>
        <dbReference type="Pfam" id="PF02870"/>
    </source>
</evidence>
<dbReference type="InterPro" id="IPR014048">
    <property type="entry name" value="MethylDNA_cys_MeTrfase_DNA-bd"/>
</dbReference>
<keyword evidence="2 8" id="KW-0963">Cytoplasm</keyword>
<evidence type="ECO:0000313" key="11">
    <source>
        <dbReference type="EMBL" id="MCP2333891.1"/>
    </source>
</evidence>
<evidence type="ECO:0000259" key="9">
    <source>
        <dbReference type="Pfam" id="PF01035"/>
    </source>
</evidence>
<dbReference type="HAMAP" id="MF_00772">
    <property type="entry name" value="OGT"/>
    <property type="match status" value="1"/>
</dbReference>
<dbReference type="InterPro" id="IPR008332">
    <property type="entry name" value="MethylG_MeTrfase_N"/>
</dbReference>
<keyword evidence="12" id="KW-1185">Reference proteome</keyword>
<dbReference type="NCBIfam" id="TIGR00589">
    <property type="entry name" value="ogt"/>
    <property type="match status" value="1"/>
</dbReference>
<evidence type="ECO:0000313" key="12">
    <source>
        <dbReference type="Proteomes" id="UP000791080"/>
    </source>
</evidence>
<dbReference type="Proteomes" id="UP000791080">
    <property type="component" value="Unassembled WGS sequence"/>
</dbReference>
<evidence type="ECO:0000256" key="8">
    <source>
        <dbReference type="HAMAP-Rule" id="MF_00772"/>
    </source>
</evidence>
<comment type="caution">
    <text evidence="11">The sequence shown here is derived from an EMBL/GenBank/DDBJ whole genome shotgun (WGS) entry which is preliminary data.</text>
</comment>
<dbReference type="InterPro" id="IPR036217">
    <property type="entry name" value="MethylDNA_cys_MeTrfase_DNAb"/>
</dbReference>
<dbReference type="CDD" id="cd06445">
    <property type="entry name" value="ATase"/>
    <property type="match status" value="1"/>
</dbReference>
<name>A0ABT1JN04_ACTCY</name>
<evidence type="ECO:0000256" key="5">
    <source>
        <dbReference type="ARBA" id="ARBA00022763"/>
    </source>
</evidence>
<organism evidence="11 12">
    <name type="scientific">Actinoalloteichus caeruleus DSM 43889</name>
    <dbReference type="NCBI Taxonomy" id="1120930"/>
    <lineage>
        <taxon>Bacteria</taxon>
        <taxon>Bacillati</taxon>
        <taxon>Actinomycetota</taxon>
        <taxon>Actinomycetes</taxon>
        <taxon>Pseudonocardiales</taxon>
        <taxon>Pseudonocardiaceae</taxon>
        <taxon>Actinoalloteichus</taxon>
        <taxon>Actinoalloteichus cyanogriseus</taxon>
    </lineage>
</organism>
<feature type="active site" description="Nucleophile; methyl group acceptor" evidence="8">
    <location>
        <position position="136"/>
    </location>
</feature>
<keyword evidence="4 8" id="KW-0808">Transferase</keyword>
<dbReference type="SUPFAM" id="SSF46767">
    <property type="entry name" value="Methylated DNA-protein cysteine methyltransferase, C-terminal domain"/>
    <property type="match status" value="1"/>
</dbReference>
<evidence type="ECO:0000256" key="1">
    <source>
        <dbReference type="ARBA" id="ARBA00001286"/>
    </source>
</evidence>
<dbReference type="Gene3D" id="1.10.10.10">
    <property type="entry name" value="Winged helix-like DNA-binding domain superfamily/Winged helix DNA-binding domain"/>
    <property type="match status" value="1"/>
</dbReference>
<comment type="similarity">
    <text evidence="8">Belongs to the MGMT family.</text>
</comment>
<dbReference type="EC" id="2.1.1.63" evidence="8"/>
<dbReference type="InterPro" id="IPR036388">
    <property type="entry name" value="WH-like_DNA-bd_sf"/>
</dbReference>
<keyword evidence="6 8" id="KW-0234">DNA repair</keyword>
<dbReference type="Pfam" id="PF02870">
    <property type="entry name" value="Methyltransf_1N"/>
    <property type="match status" value="1"/>
</dbReference>
<keyword evidence="3 8" id="KW-0489">Methyltransferase</keyword>
<comment type="catalytic activity">
    <reaction evidence="7 8">
        <text>a 6-O-methyl-2'-deoxyguanosine in DNA + L-cysteinyl-[protein] = S-methyl-L-cysteinyl-[protein] + a 2'-deoxyguanosine in DNA</text>
        <dbReference type="Rhea" id="RHEA:24000"/>
        <dbReference type="Rhea" id="RHEA-COMP:10131"/>
        <dbReference type="Rhea" id="RHEA-COMP:10132"/>
        <dbReference type="Rhea" id="RHEA-COMP:11367"/>
        <dbReference type="Rhea" id="RHEA-COMP:11368"/>
        <dbReference type="ChEBI" id="CHEBI:29950"/>
        <dbReference type="ChEBI" id="CHEBI:82612"/>
        <dbReference type="ChEBI" id="CHEBI:85445"/>
        <dbReference type="ChEBI" id="CHEBI:85448"/>
        <dbReference type="EC" id="2.1.1.63"/>
    </reaction>
</comment>
<dbReference type="InterPro" id="IPR001497">
    <property type="entry name" value="MethylDNA_cys_MeTrfase_AS"/>
</dbReference>
<accession>A0ABT1JN04</accession>
<evidence type="ECO:0000256" key="6">
    <source>
        <dbReference type="ARBA" id="ARBA00023204"/>
    </source>
</evidence>
<gene>
    <name evidence="11" type="ORF">G443_004161</name>
</gene>
<evidence type="ECO:0000256" key="2">
    <source>
        <dbReference type="ARBA" id="ARBA00022490"/>
    </source>
</evidence>
<dbReference type="PROSITE" id="PS00374">
    <property type="entry name" value="MGMT"/>
    <property type="match status" value="1"/>
</dbReference>
<keyword evidence="5 8" id="KW-0227">DNA damage</keyword>
<dbReference type="PANTHER" id="PTHR10815">
    <property type="entry name" value="METHYLATED-DNA--PROTEIN-CYSTEINE METHYLTRANSFERASE"/>
    <property type="match status" value="1"/>
</dbReference>
<evidence type="ECO:0000256" key="4">
    <source>
        <dbReference type="ARBA" id="ARBA00022679"/>
    </source>
</evidence>
<dbReference type="EMBL" id="AUBJ02000001">
    <property type="protein sequence ID" value="MCP2333891.1"/>
    <property type="molecule type" value="Genomic_DNA"/>
</dbReference>
<dbReference type="Pfam" id="PF01035">
    <property type="entry name" value="DNA_binding_1"/>
    <property type="match status" value="1"/>
</dbReference>
<dbReference type="InterPro" id="IPR023546">
    <property type="entry name" value="MGMT"/>
</dbReference>
<dbReference type="SUPFAM" id="SSF53155">
    <property type="entry name" value="Methylated DNA-protein cysteine methyltransferase domain"/>
    <property type="match status" value="1"/>
</dbReference>
<feature type="domain" description="Methylated-DNA-[protein]-cysteine S-methyltransferase DNA binding" evidence="9">
    <location>
        <begin position="85"/>
        <end position="164"/>
    </location>
</feature>
<protein>
    <recommendedName>
        <fullName evidence="8">Methylated-DNA--protein-cysteine methyltransferase</fullName>
        <ecNumber evidence="8">2.1.1.63</ecNumber>
    </recommendedName>
    <alternativeName>
        <fullName evidence="8">6-O-methylguanine-DNA methyltransferase</fullName>
        <shortName evidence="8">MGMT</shortName>
    </alternativeName>
    <alternativeName>
        <fullName evidence="8">O-6-methylguanine-DNA-alkyltransferase</fullName>
    </alternativeName>
</protein>
<dbReference type="RefSeq" id="WP_026419024.1">
    <property type="nucleotide sequence ID" value="NZ_AUBJ02000001.1"/>
</dbReference>
<reference evidence="11 12" key="2">
    <citation type="submission" date="2022-06" db="EMBL/GenBank/DDBJ databases">
        <title>Genomic Encyclopedia of Type Strains, Phase I: the one thousand microbial genomes (KMG-I) project.</title>
        <authorList>
            <person name="Kyrpides N."/>
        </authorList>
    </citation>
    <scope>NUCLEOTIDE SEQUENCE [LARGE SCALE GENOMIC DNA]</scope>
    <source>
        <strain evidence="11 12">DSM 43889</strain>
    </source>
</reference>
<evidence type="ECO:0000256" key="3">
    <source>
        <dbReference type="ARBA" id="ARBA00022603"/>
    </source>
</evidence>
<comment type="function">
    <text evidence="8">Involved in the cellular defense against the biological effects of O6-methylguanine (O6-MeG) and O4-methylthymine (O4-MeT) in DNA. Repairs the methylated nucleobase in DNA by stoichiometrically transferring the methyl group to a cysteine residue in the enzyme. This is a suicide reaction: the enzyme is irreversibly inactivated.</text>
</comment>
<reference evidence="11 12" key="1">
    <citation type="submission" date="2013-07" db="EMBL/GenBank/DDBJ databases">
        <authorList>
            <consortium name="DOE Joint Genome Institute"/>
            <person name="Reeve W."/>
            <person name="Huntemann M."/>
            <person name="Han J."/>
            <person name="Chen A."/>
            <person name="Kyrpides N."/>
            <person name="Mavromatis K."/>
            <person name="Markowitz V."/>
            <person name="Palaniappan K."/>
            <person name="Ivanova N."/>
            <person name="Schaumberg A."/>
            <person name="Pati A."/>
            <person name="Liolios K."/>
            <person name="Nordberg H.P."/>
            <person name="Cantor M.N."/>
            <person name="Hua S.X."/>
            <person name="Woyke T."/>
        </authorList>
    </citation>
    <scope>NUCLEOTIDE SEQUENCE [LARGE SCALE GENOMIC DNA]</scope>
    <source>
        <strain evidence="11 12">DSM 43889</strain>
    </source>
</reference>
<comment type="miscellaneous">
    <text evidence="8">This enzyme catalyzes only one turnover and therefore is not strictly catalytic. According to one definition, an enzyme is a biocatalyst that acts repeatedly and over many reaction cycles.</text>
</comment>
<evidence type="ECO:0000256" key="7">
    <source>
        <dbReference type="ARBA" id="ARBA00049348"/>
    </source>
</evidence>
<dbReference type="Gene3D" id="3.30.160.70">
    <property type="entry name" value="Methylated DNA-protein cysteine methyltransferase domain"/>
    <property type="match status" value="1"/>
</dbReference>
<dbReference type="InterPro" id="IPR036631">
    <property type="entry name" value="MGMT_N_sf"/>
</dbReference>
<feature type="domain" description="Methylguanine DNA methyltransferase ribonuclease-like" evidence="10">
    <location>
        <begin position="13"/>
        <end position="81"/>
    </location>
</feature>